<dbReference type="InterPro" id="IPR004045">
    <property type="entry name" value="Glutathione_S-Trfase_N"/>
</dbReference>
<dbReference type="Proteomes" id="UP000187203">
    <property type="component" value="Unassembled WGS sequence"/>
</dbReference>
<dbReference type="FunFam" id="1.20.1050.10:FF:000018">
    <property type="entry name" value="Glutathione S-transferase U20"/>
    <property type="match status" value="1"/>
</dbReference>
<dbReference type="FunFam" id="3.40.30.10:FF:000014">
    <property type="entry name" value="Tau class glutathione S-transferase"/>
    <property type="match status" value="1"/>
</dbReference>
<dbReference type="SUPFAM" id="SSF52833">
    <property type="entry name" value="Thioredoxin-like"/>
    <property type="match status" value="1"/>
</dbReference>
<evidence type="ECO:0000256" key="2">
    <source>
        <dbReference type="ARBA" id="ARBA00012452"/>
    </source>
</evidence>
<dbReference type="Gene3D" id="3.40.30.10">
    <property type="entry name" value="Glutaredoxin"/>
    <property type="match status" value="1"/>
</dbReference>
<proteinExistence type="inferred from homology"/>
<comment type="catalytic activity">
    <reaction evidence="7">
        <text>RX + glutathione = an S-substituted glutathione + a halide anion + H(+)</text>
        <dbReference type="Rhea" id="RHEA:16437"/>
        <dbReference type="ChEBI" id="CHEBI:15378"/>
        <dbReference type="ChEBI" id="CHEBI:16042"/>
        <dbReference type="ChEBI" id="CHEBI:17792"/>
        <dbReference type="ChEBI" id="CHEBI:57925"/>
        <dbReference type="ChEBI" id="CHEBI:90779"/>
        <dbReference type="EC" id="2.5.1.18"/>
    </reaction>
</comment>
<dbReference type="GO" id="GO:0005829">
    <property type="term" value="C:cytosol"/>
    <property type="evidence" value="ECO:0007669"/>
    <property type="project" value="UniProtKB-SubCell"/>
</dbReference>
<dbReference type="InterPro" id="IPR040079">
    <property type="entry name" value="Glutathione_S-Trfase"/>
</dbReference>
<dbReference type="InterPro" id="IPR004046">
    <property type="entry name" value="GST_C"/>
</dbReference>
<evidence type="ECO:0000259" key="8">
    <source>
        <dbReference type="PROSITE" id="PS50404"/>
    </source>
</evidence>
<dbReference type="EMBL" id="AWUE01016338">
    <property type="protein sequence ID" value="OMO92671.1"/>
    <property type="molecule type" value="Genomic_DNA"/>
</dbReference>
<dbReference type="SUPFAM" id="SSF47616">
    <property type="entry name" value="GST C-terminal domain-like"/>
    <property type="match status" value="1"/>
</dbReference>
<keyword evidence="3" id="KW-0963">Cytoplasm</keyword>
<dbReference type="PROSITE" id="PS50405">
    <property type="entry name" value="GST_CTER"/>
    <property type="match status" value="1"/>
</dbReference>
<dbReference type="PANTHER" id="PTHR11260">
    <property type="entry name" value="GLUTATHIONE S-TRANSFERASE, GST, SUPERFAMILY, GST DOMAIN CONTAINING"/>
    <property type="match status" value="1"/>
</dbReference>
<dbReference type="InterPro" id="IPR045074">
    <property type="entry name" value="GST_C_Tau"/>
</dbReference>
<evidence type="ECO:0000256" key="6">
    <source>
        <dbReference type="ARBA" id="ARBA00025743"/>
    </source>
</evidence>
<dbReference type="AlphaFoldDB" id="A0A1R3JCW8"/>
<reference evidence="11" key="1">
    <citation type="submission" date="2013-09" db="EMBL/GenBank/DDBJ databases">
        <title>Corchorus olitorius genome sequencing.</title>
        <authorList>
            <person name="Alam M."/>
            <person name="Haque M.S."/>
            <person name="Islam M.S."/>
            <person name="Emdad E.M."/>
            <person name="Islam M.M."/>
            <person name="Ahmed B."/>
            <person name="Halim A."/>
            <person name="Hossen Q.M.M."/>
            <person name="Hossain M.Z."/>
            <person name="Ahmed R."/>
            <person name="Khan M.M."/>
            <person name="Islam R."/>
            <person name="Rashid M.M."/>
            <person name="Khan S.A."/>
            <person name="Rahman M.S."/>
            <person name="Alam M."/>
            <person name="Yahiya A.S."/>
            <person name="Khan M.S."/>
            <person name="Azam M.S."/>
            <person name="Haque T."/>
            <person name="Lashkar M.Z.H."/>
            <person name="Akhand A.I."/>
            <person name="Morshed G."/>
            <person name="Roy S."/>
            <person name="Uddin K.S."/>
            <person name="Rabeya T."/>
            <person name="Hossain A.S."/>
            <person name="Chowdhury A."/>
            <person name="Snigdha A.R."/>
            <person name="Mortoza M.S."/>
            <person name="Matin S.A."/>
            <person name="Hoque S.M.E."/>
            <person name="Islam M.K."/>
            <person name="Roy D.K."/>
            <person name="Haider R."/>
            <person name="Moosa M.M."/>
            <person name="Elias S.M."/>
            <person name="Hasan A.M."/>
            <person name="Jahan S."/>
            <person name="Shafiuddin M."/>
            <person name="Mahmood N."/>
            <person name="Shommy N.S."/>
        </authorList>
    </citation>
    <scope>NUCLEOTIDE SEQUENCE [LARGE SCALE GENOMIC DNA]</scope>
    <source>
        <strain evidence="11">cv. O-4</strain>
    </source>
</reference>
<dbReference type="CDD" id="cd03058">
    <property type="entry name" value="GST_N_Tau"/>
    <property type="match status" value="1"/>
</dbReference>
<dbReference type="InterPro" id="IPR010987">
    <property type="entry name" value="Glutathione-S-Trfase_C-like"/>
</dbReference>
<evidence type="ECO:0000256" key="4">
    <source>
        <dbReference type="ARBA" id="ARBA00022575"/>
    </source>
</evidence>
<evidence type="ECO:0000256" key="5">
    <source>
        <dbReference type="ARBA" id="ARBA00022679"/>
    </source>
</evidence>
<dbReference type="Gene3D" id="1.20.1050.10">
    <property type="match status" value="1"/>
</dbReference>
<dbReference type="EC" id="2.5.1.18" evidence="2"/>
<dbReference type="GO" id="GO:0004364">
    <property type="term" value="F:glutathione transferase activity"/>
    <property type="evidence" value="ECO:0007669"/>
    <property type="project" value="UniProtKB-EC"/>
</dbReference>
<keyword evidence="4" id="KW-0216">Detoxification</keyword>
<dbReference type="GO" id="GO:0009407">
    <property type="term" value="P:toxin catabolic process"/>
    <property type="evidence" value="ECO:0007669"/>
    <property type="project" value="UniProtKB-ARBA"/>
</dbReference>
<evidence type="ECO:0000313" key="11">
    <source>
        <dbReference type="Proteomes" id="UP000187203"/>
    </source>
</evidence>
<comment type="similarity">
    <text evidence="6">Belongs to the GST superfamily. Tau family.</text>
</comment>
<dbReference type="STRING" id="93759.A0A1R3JCW8"/>
<dbReference type="SFLD" id="SFLDG00358">
    <property type="entry name" value="Main_(cytGST)"/>
    <property type="match status" value="1"/>
</dbReference>
<dbReference type="InterPro" id="IPR036282">
    <property type="entry name" value="Glutathione-S-Trfase_C_sf"/>
</dbReference>
<dbReference type="SFLD" id="SFLDS00019">
    <property type="entry name" value="Glutathione_Transferase_(cytos"/>
    <property type="match status" value="1"/>
</dbReference>
<keyword evidence="5" id="KW-0808">Transferase</keyword>
<dbReference type="Pfam" id="PF00043">
    <property type="entry name" value="GST_C"/>
    <property type="match status" value="1"/>
</dbReference>
<evidence type="ECO:0000256" key="3">
    <source>
        <dbReference type="ARBA" id="ARBA00022490"/>
    </source>
</evidence>
<comment type="caution">
    <text evidence="10">The sequence shown here is derived from an EMBL/GenBank/DDBJ whole genome shotgun (WGS) entry which is preliminary data.</text>
</comment>
<evidence type="ECO:0000256" key="7">
    <source>
        <dbReference type="ARBA" id="ARBA00047960"/>
    </source>
</evidence>
<dbReference type="PANTHER" id="PTHR11260:SF769">
    <property type="entry name" value="GLUTATHIONE TRANSFERASE"/>
    <property type="match status" value="1"/>
</dbReference>
<gene>
    <name evidence="10" type="ORF">COLO4_17399</name>
</gene>
<dbReference type="SFLD" id="SFLDG01152">
    <property type="entry name" value="Main.3:_Omega-_and_Tau-like"/>
    <property type="match status" value="1"/>
</dbReference>
<dbReference type="PROSITE" id="PS50404">
    <property type="entry name" value="GST_NTER"/>
    <property type="match status" value="1"/>
</dbReference>
<evidence type="ECO:0000256" key="1">
    <source>
        <dbReference type="ARBA" id="ARBA00004514"/>
    </source>
</evidence>
<organism evidence="10 11">
    <name type="scientific">Corchorus olitorius</name>
    <dbReference type="NCBI Taxonomy" id="93759"/>
    <lineage>
        <taxon>Eukaryota</taxon>
        <taxon>Viridiplantae</taxon>
        <taxon>Streptophyta</taxon>
        <taxon>Embryophyta</taxon>
        <taxon>Tracheophyta</taxon>
        <taxon>Spermatophyta</taxon>
        <taxon>Magnoliopsida</taxon>
        <taxon>eudicotyledons</taxon>
        <taxon>Gunneridae</taxon>
        <taxon>Pentapetalae</taxon>
        <taxon>rosids</taxon>
        <taxon>malvids</taxon>
        <taxon>Malvales</taxon>
        <taxon>Malvaceae</taxon>
        <taxon>Grewioideae</taxon>
        <taxon>Apeibeae</taxon>
        <taxon>Corchorus</taxon>
    </lineage>
</organism>
<accession>A0A1R3JCW8</accession>
<dbReference type="Pfam" id="PF02798">
    <property type="entry name" value="GST_N"/>
    <property type="match status" value="1"/>
</dbReference>
<evidence type="ECO:0000259" key="9">
    <source>
        <dbReference type="PROSITE" id="PS50405"/>
    </source>
</evidence>
<sequence>MASELLLLDFNFSPFAARVRIALEEKGLEYESREEDLDNKSPLLLEMNPVYKQVPVLIHKGKPISESSIIVQYIDEVWNHKSPLLPSDPYERAHARFWVDYIDKKIYPCGNKLWNLPKGEAQEAAKEELMESFKTLEAELGDKPYLGGNTFNFVDITLIPFYSYFHTFEKLGNLNMVKECPKLVEWGQRCMHKESVSKSVSDPIAVYEAALEIIRDLGF</sequence>
<feature type="domain" description="GST N-terminal" evidence="8">
    <location>
        <begin position="3"/>
        <end position="82"/>
    </location>
</feature>
<dbReference type="GO" id="GO:0006749">
    <property type="term" value="P:glutathione metabolic process"/>
    <property type="evidence" value="ECO:0007669"/>
    <property type="project" value="InterPro"/>
</dbReference>
<dbReference type="CDD" id="cd03185">
    <property type="entry name" value="GST_C_Tau"/>
    <property type="match status" value="1"/>
</dbReference>
<dbReference type="InterPro" id="IPR045073">
    <property type="entry name" value="Omega/Tau-like"/>
</dbReference>
<evidence type="ECO:0000313" key="10">
    <source>
        <dbReference type="EMBL" id="OMO92671.1"/>
    </source>
</evidence>
<comment type="subcellular location">
    <subcellularLocation>
        <location evidence="1">Cytoplasm</location>
        <location evidence="1">Cytosol</location>
    </subcellularLocation>
</comment>
<dbReference type="OrthoDB" id="202840at2759"/>
<keyword evidence="11" id="KW-1185">Reference proteome</keyword>
<feature type="domain" description="GST C-terminal" evidence="9">
    <location>
        <begin position="88"/>
        <end position="217"/>
    </location>
</feature>
<name>A0A1R3JCW8_9ROSI</name>
<dbReference type="InterPro" id="IPR036249">
    <property type="entry name" value="Thioredoxin-like_sf"/>
</dbReference>
<protein>
    <recommendedName>
        <fullName evidence="2">glutathione transferase</fullName>
        <ecNumber evidence="2">2.5.1.18</ecNumber>
    </recommendedName>
</protein>